<dbReference type="AlphaFoldDB" id="A0A915HXU8"/>
<sequence>MKKSGEINGKHLVKAVANNHGLNDIFLIYGLTSNLLGELLFALKSRYYGEVLTKKATVGRSYTNEQ</sequence>
<evidence type="ECO:0000313" key="1">
    <source>
        <dbReference type="Proteomes" id="UP000887565"/>
    </source>
</evidence>
<dbReference type="Proteomes" id="UP000887565">
    <property type="component" value="Unplaced"/>
</dbReference>
<accession>A0A915HXU8</accession>
<dbReference type="WBParaSite" id="nRc.2.0.1.t06116-RA">
    <property type="protein sequence ID" value="nRc.2.0.1.t06116-RA"/>
    <property type="gene ID" value="nRc.2.0.1.g06116"/>
</dbReference>
<name>A0A915HXU8_ROMCU</name>
<reference evidence="2" key="1">
    <citation type="submission" date="2022-11" db="UniProtKB">
        <authorList>
            <consortium name="WormBaseParasite"/>
        </authorList>
    </citation>
    <scope>IDENTIFICATION</scope>
</reference>
<keyword evidence="1" id="KW-1185">Reference proteome</keyword>
<protein>
    <submittedName>
        <fullName evidence="2">Uncharacterized protein</fullName>
    </submittedName>
</protein>
<proteinExistence type="predicted"/>
<organism evidence="1 2">
    <name type="scientific">Romanomermis culicivorax</name>
    <name type="common">Nematode worm</name>
    <dbReference type="NCBI Taxonomy" id="13658"/>
    <lineage>
        <taxon>Eukaryota</taxon>
        <taxon>Metazoa</taxon>
        <taxon>Ecdysozoa</taxon>
        <taxon>Nematoda</taxon>
        <taxon>Enoplea</taxon>
        <taxon>Dorylaimia</taxon>
        <taxon>Mermithida</taxon>
        <taxon>Mermithoidea</taxon>
        <taxon>Mermithidae</taxon>
        <taxon>Romanomermis</taxon>
    </lineage>
</organism>
<evidence type="ECO:0000313" key="2">
    <source>
        <dbReference type="WBParaSite" id="nRc.2.0.1.t06116-RA"/>
    </source>
</evidence>